<feature type="domain" description="HD" evidence="7">
    <location>
        <begin position="26"/>
        <end position="141"/>
    </location>
</feature>
<dbReference type="InterPro" id="IPR006674">
    <property type="entry name" value="HD_domain"/>
</dbReference>
<dbReference type="SUPFAM" id="SSF109604">
    <property type="entry name" value="HD-domain/PDEase-like"/>
    <property type="match status" value="1"/>
</dbReference>
<evidence type="ECO:0000256" key="6">
    <source>
        <dbReference type="ARBA" id="ARBA00049417"/>
    </source>
</evidence>
<name>A0ABZ0UBI0_9FIRM</name>
<accession>A0ABZ0UBI0</accession>
<comment type="catalytic activity">
    <reaction evidence="6">
        <text>P(1),P(4)-bis(5'-adenosyl) tetraphosphate + H2O = 2 ADP + 2 H(+)</text>
        <dbReference type="Rhea" id="RHEA:24252"/>
        <dbReference type="ChEBI" id="CHEBI:15377"/>
        <dbReference type="ChEBI" id="CHEBI:15378"/>
        <dbReference type="ChEBI" id="CHEBI:58141"/>
        <dbReference type="ChEBI" id="CHEBI:456216"/>
        <dbReference type="EC" id="3.6.1.41"/>
    </reaction>
</comment>
<dbReference type="NCBIfam" id="TIGR00488">
    <property type="entry name" value="bis(5'-nucleosyl)-tetraphosphatase (symmetrical) YqeK"/>
    <property type="match status" value="1"/>
</dbReference>
<organism evidence="8 9">
    <name type="scientific">Blautia producta</name>
    <dbReference type="NCBI Taxonomy" id="33035"/>
    <lineage>
        <taxon>Bacteria</taxon>
        <taxon>Bacillati</taxon>
        <taxon>Bacillota</taxon>
        <taxon>Clostridia</taxon>
        <taxon>Lachnospirales</taxon>
        <taxon>Lachnospiraceae</taxon>
        <taxon>Blautia</taxon>
    </lineage>
</organism>
<dbReference type="PANTHER" id="PTHR35795">
    <property type="entry name" value="SLR1885 PROTEIN"/>
    <property type="match status" value="1"/>
</dbReference>
<dbReference type="InterPro" id="IPR006675">
    <property type="entry name" value="HDIG_dom"/>
</dbReference>
<evidence type="ECO:0000256" key="4">
    <source>
        <dbReference type="ARBA" id="ARBA00022801"/>
    </source>
</evidence>
<keyword evidence="4" id="KW-0378">Hydrolase</keyword>
<proteinExistence type="predicted"/>
<evidence type="ECO:0000259" key="7">
    <source>
        <dbReference type="PROSITE" id="PS51831"/>
    </source>
</evidence>
<dbReference type="InterPro" id="IPR003607">
    <property type="entry name" value="HD/PDEase_dom"/>
</dbReference>
<dbReference type="Gene3D" id="1.10.3210.10">
    <property type="entry name" value="Hypothetical protein af1432"/>
    <property type="match status" value="1"/>
</dbReference>
<dbReference type="Proteomes" id="UP001325248">
    <property type="component" value="Chromosome"/>
</dbReference>
<keyword evidence="2" id="KW-0479">Metal-binding</keyword>
<reference evidence="8" key="1">
    <citation type="submission" date="2023-10" db="EMBL/GenBank/DDBJ databases">
        <title>Genome sequence of Blautia coccoides DSM 935.</title>
        <authorList>
            <person name="Boeer T."/>
            <person name="Bengelsdorf F.R."/>
            <person name="Daniel R."/>
            <person name="Poehlein A."/>
        </authorList>
    </citation>
    <scope>NUCLEOTIDE SEQUENCE [LARGE SCALE GENOMIC DNA]</scope>
    <source>
        <strain evidence="8">DSM 935</strain>
    </source>
</reference>
<dbReference type="EMBL" id="CP136422">
    <property type="protein sequence ID" value="WPX74592.1"/>
    <property type="molecule type" value="Genomic_DNA"/>
</dbReference>
<evidence type="ECO:0000256" key="5">
    <source>
        <dbReference type="ARBA" id="ARBA00023004"/>
    </source>
</evidence>
<evidence type="ECO:0000256" key="2">
    <source>
        <dbReference type="ARBA" id="ARBA00022723"/>
    </source>
</evidence>
<dbReference type="InterPro" id="IPR005249">
    <property type="entry name" value="YqeK"/>
</dbReference>
<evidence type="ECO:0000313" key="8">
    <source>
        <dbReference type="EMBL" id="WPX74592.1"/>
    </source>
</evidence>
<keyword evidence="3" id="KW-0547">Nucleotide-binding</keyword>
<dbReference type="InterPro" id="IPR051094">
    <property type="entry name" value="Diverse_Catalytic_Enzymes"/>
</dbReference>
<keyword evidence="9" id="KW-1185">Reference proteome</keyword>
<dbReference type="CDD" id="cd00077">
    <property type="entry name" value="HDc"/>
    <property type="match status" value="1"/>
</dbReference>
<dbReference type="NCBIfam" id="TIGR00277">
    <property type="entry name" value="HDIG"/>
    <property type="match status" value="1"/>
</dbReference>
<keyword evidence="5" id="KW-0408">Iron</keyword>
<sequence>MRNVIQMNYDLRAFSKKLKKHLDEERYVHTLGVMYTAAALAMAHGGDLEKAQTAGMLHDCAKCIPNDKKLKLCEKKNIPVSEIEEKAPFLLHSKLGVYIARKKYDVEDKEILSAVRWHTTGKPEMTQLEKIIYLADYIEPGRDKAPNLARVRRLAFEDLDECMYEVLRDTLDYLGSNPKTLDPATKEAFVYYEEIHNNKIKKTNY</sequence>
<dbReference type="PROSITE" id="PS51831">
    <property type="entry name" value="HD"/>
    <property type="match status" value="1"/>
</dbReference>
<gene>
    <name evidence="8" type="ORF">BLCOC_29490</name>
</gene>
<evidence type="ECO:0000256" key="3">
    <source>
        <dbReference type="ARBA" id="ARBA00022741"/>
    </source>
</evidence>
<dbReference type="Pfam" id="PF01966">
    <property type="entry name" value="HD"/>
    <property type="match status" value="1"/>
</dbReference>
<dbReference type="SMART" id="SM00471">
    <property type="entry name" value="HDc"/>
    <property type="match status" value="1"/>
</dbReference>
<protein>
    <recommendedName>
        <fullName evidence="1">bis(5'-nucleosyl)-tetraphosphatase (symmetrical)</fullName>
        <ecNumber evidence="1">3.6.1.41</ecNumber>
    </recommendedName>
</protein>
<dbReference type="EC" id="3.6.1.41" evidence="1"/>
<evidence type="ECO:0000313" key="9">
    <source>
        <dbReference type="Proteomes" id="UP001325248"/>
    </source>
</evidence>
<evidence type="ECO:0000256" key="1">
    <source>
        <dbReference type="ARBA" id="ARBA00012506"/>
    </source>
</evidence>
<dbReference type="PANTHER" id="PTHR35795:SF1">
    <property type="entry name" value="BIS(5'-NUCLEOSYL)-TETRAPHOSPHATASE, SYMMETRICAL"/>
    <property type="match status" value="1"/>
</dbReference>